<dbReference type="EMBL" id="JAWJWF010000053">
    <property type="protein sequence ID" value="KAK6617018.1"/>
    <property type="molecule type" value="Genomic_DNA"/>
</dbReference>
<evidence type="ECO:0000313" key="2">
    <source>
        <dbReference type="Proteomes" id="UP001359485"/>
    </source>
</evidence>
<accession>A0ABR1ADD5</accession>
<proteinExistence type="predicted"/>
<name>A0ABR1ADD5_POLSC</name>
<evidence type="ECO:0000313" key="1">
    <source>
        <dbReference type="EMBL" id="KAK6617018.1"/>
    </source>
</evidence>
<keyword evidence="2" id="KW-1185">Reference proteome</keyword>
<gene>
    <name evidence="1" type="ORF">RUM44_005375</name>
</gene>
<sequence length="106" mass="12317">MNHFCFSELKTVTIKEYNNFHRQRRRQYEKYSKSGKPAIKQAVICSGCDRIFEEISDHLVDVGGGGPDLTSKIENFRSTFELRKASSSSIPFRARDHLLKSYRKDL</sequence>
<organism evidence="1 2">
    <name type="scientific">Polyplax serrata</name>
    <name type="common">Common mouse louse</name>
    <dbReference type="NCBI Taxonomy" id="468196"/>
    <lineage>
        <taxon>Eukaryota</taxon>
        <taxon>Metazoa</taxon>
        <taxon>Ecdysozoa</taxon>
        <taxon>Arthropoda</taxon>
        <taxon>Hexapoda</taxon>
        <taxon>Insecta</taxon>
        <taxon>Pterygota</taxon>
        <taxon>Neoptera</taxon>
        <taxon>Paraneoptera</taxon>
        <taxon>Psocodea</taxon>
        <taxon>Troctomorpha</taxon>
        <taxon>Phthiraptera</taxon>
        <taxon>Anoplura</taxon>
        <taxon>Polyplacidae</taxon>
        <taxon>Polyplax</taxon>
    </lineage>
</organism>
<protein>
    <submittedName>
        <fullName evidence="1">Uncharacterized protein</fullName>
    </submittedName>
</protein>
<dbReference type="Proteomes" id="UP001359485">
    <property type="component" value="Unassembled WGS sequence"/>
</dbReference>
<comment type="caution">
    <text evidence="1">The sequence shown here is derived from an EMBL/GenBank/DDBJ whole genome shotgun (WGS) entry which is preliminary data.</text>
</comment>
<reference evidence="1 2" key="1">
    <citation type="submission" date="2023-09" db="EMBL/GenBank/DDBJ databases">
        <title>Genomes of two closely related lineages of the louse Polyplax serrata with different host specificities.</title>
        <authorList>
            <person name="Martinu J."/>
            <person name="Tarabai H."/>
            <person name="Stefka J."/>
            <person name="Hypsa V."/>
        </authorList>
    </citation>
    <scope>NUCLEOTIDE SEQUENCE [LARGE SCALE GENOMIC DNA]</scope>
    <source>
        <strain evidence="1">98ZLc_SE</strain>
    </source>
</reference>